<dbReference type="AlphaFoldDB" id="A0A383BY52"/>
<gene>
    <name evidence="1" type="ORF">METZ01_LOCUS477951</name>
</gene>
<evidence type="ECO:0000313" key="1">
    <source>
        <dbReference type="EMBL" id="SVE25097.1"/>
    </source>
</evidence>
<sequence>MLQKVKFQPGFNKQVTATGGEGQWIGGDYVRFRYGTPEKVGGWAQLGDSTLTGRNTALHHFVNASGIKYAAIGTNRFLYVYSGGAFYDITPLKSTSTLTSAFTTTNGDATVTITFASDHN</sequence>
<proteinExistence type="predicted"/>
<name>A0A383BY52_9ZZZZ</name>
<reference evidence="1" key="1">
    <citation type="submission" date="2018-05" db="EMBL/GenBank/DDBJ databases">
        <authorList>
            <person name="Lanie J.A."/>
            <person name="Ng W.-L."/>
            <person name="Kazmierczak K.M."/>
            <person name="Andrzejewski T.M."/>
            <person name="Davidsen T.M."/>
            <person name="Wayne K.J."/>
            <person name="Tettelin H."/>
            <person name="Glass J.I."/>
            <person name="Rusch D."/>
            <person name="Podicherti R."/>
            <person name="Tsui H.-C.T."/>
            <person name="Winkler M.E."/>
        </authorList>
    </citation>
    <scope>NUCLEOTIDE SEQUENCE</scope>
</reference>
<protein>
    <submittedName>
        <fullName evidence="1">Uncharacterized protein</fullName>
    </submittedName>
</protein>
<dbReference type="EMBL" id="UINC01204394">
    <property type="protein sequence ID" value="SVE25097.1"/>
    <property type="molecule type" value="Genomic_DNA"/>
</dbReference>
<organism evidence="1">
    <name type="scientific">marine metagenome</name>
    <dbReference type="NCBI Taxonomy" id="408172"/>
    <lineage>
        <taxon>unclassified sequences</taxon>
        <taxon>metagenomes</taxon>
        <taxon>ecological metagenomes</taxon>
    </lineage>
</organism>
<feature type="non-terminal residue" evidence="1">
    <location>
        <position position="120"/>
    </location>
</feature>
<accession>A0A383BY52</accession>